<dbReference type="Pfam" id="PF01048">
    <property type="entry name" value="PNP_UDP_1"/>
    <property type="match status" value="1"/>
</dbReference>
<proteinExistence type="inferred from homology"/>
<dbReference type="GO" id="GO:0016763">
    <property type="term" value="F:pentosyltransferase activity"/>
    <property type="evidence" value="ECO:0007669"/>
    <property type="project" value="InterPro"/>
</dbReference>
<dbReference type="InterPro" id="IPR018016">
    <property type="entry name" value="Nucleoside_phosphorylase_CS"/>
</dbReference>
<evidence type="ECO:0000313" key="5">
    <source>
        <dbReference type="EMBL" id="HGI42983.1"/>
    </source>
</evidence>
<dbReference type="SUPFAM" id="SSF53167">
    <property type="entry name" value="Purine and uridine phosphorylases"/>
    <property type="match status" value="1"/>
</dbReference>
<dbReference type="EMBL" id="DTFI01000036">
    <property type="protein sequence ID" value="HGI42983.1"/>
    <property type="molecule type" value="Genomic_DNA"/>
</dbReference>
<dbReference type="PROSITE" id="PS01232">
    <property type="entry name" value="PNP_UDP_1"/>
    <property type="match status" value="1"/>
</dbReference>
<gene>
    <name evidence="5" type="ORF">ENV17_01175</name>
</gene>
<dbReference type="InterPro" id="IPR000845">
    <property type="entry name" value="Nucleoside_phosphorylase_d"/>
</dbReference>
<dbReference type="Gene3D" id="3.40.50.1580">
    <property type="entry name" value="Nucleoside phosphorylase domain"/>
    <property type="match status" value="1"/>
</dbReference>
<dbReference type="PANTHER" id="PTHR43691:SF11">
    <property type="entry name" value="FI09636P-RELATED"/>
    <property type="match status" value="1"/>
</dbReference>
<accession>A0A7C4B8Q0</accession>
<feature type="domain" description="Nucleoside phosphorylase" evidence="4">
    <location>
        <begin position="25"/>
        <end position="239"/>
    </location>
</feature>
<dbReference type="PANTHER" id="PTHR43691">
    <property type="entry name" value="URIDINE PHOSPHORYLASE"/>
    <property type="match status" value="1"/>
</dbReference>
<name>A0A7C4B8Q0_THEPE</name>
<reference evidence="5" key="1">
    <citation type="journal article" date="2020" name="mSystems">
        <title>Genome- and Community-Level Interaction Insights into Carbon Utilization and Element Cycling Functions of Hydrothermarchaeota in Hydrothermal Sediment.</title>
        <authorList>
            <person name="Zhou Z."/>
            <person name="Liu Y."/>
            <person name="Xu W."/>
            <person name="Pan J."/>
            <person name="Luo Z.H."/>
            <person name="Li M."/>
        </authorList>
    </citation>
    <scope>NUCLEOTIDE SEQUENCE [LARGE SCALE GENOMIC DNA]</scope>
    <source>
        <strain evidence="5">SpSt-735</strain>
    </source>
</reference>
<evidence type="ECO:0000259" key="4">
    <source>
        <dbReference type="Pfam" id="PF01048"/>
    </source>
</evidence>
<dbReference type="GO" id="GO:0005829">
    <property type="term" value="C:cytosol"/>
    <property type="evidence" value="ECO:0007669"/>
    <property type="project" value="TreeGrafter"/>
</dbReference>
<comment type="similarity">
    <text evidence="1">Belongs to the PNP/UDP phosphorylase family.</text>
</comment>
<evidence type="ECO:0000256" key="1">
    <source>
        <dbReference type="ARBA" id="ARBA00010456"/>
    </source>
</evidence>
<dbReference type="InterPro" id="IPR035994">
    <property type="entry name" value="Nucleoside_phosphorylase_sf"/>
</dbReference>
<keyword evidence="3" id="KW-0808">Transferase</keyword>
<organism evidence="5">
    <name type="scientific">Thermofilum pendens</name>
    <dbReference type="NCBI Taxonomy" id="2269"/>
    <lineage>
        <taxon>Archaea</taxon>
        <taxon>Thermoproteota</taxon>
        <taxon>Thermoprotei</taxon>
        <taxon>Thermofilales</taxon>
        <taxon>Thermofilaceae</taxon>
        <taxon>Thermofilum</taxon>
    </lineage>
</organism>
<evidence type="ECO:0000256" key="2">
    <source>
        <dbReference type="ARBA" id="ARBA00022676"/>
    </source>
</evidence>
<evidence type="ECO:0000256" key="3">
    <source>
        <dbReference type="ARBA" id="ARBA00022679"/>
    </source>
</evidence>
<sequence length="252" mass="26995">MMSFRHPLSRKVYHLEAKLGEIASRVVAAGDPDRIAKAASLLENPKVVSRKRGYLVVTGEYSGVPVTLATHGIGAPSAAIIFEELAMLGAKLIIRAGTCGALNPHAESGTIALIEAAAYVNSGTMKMYFGEVSMPAYATPEVVLALERELRSMGLKYMRGISLSHDAFHKVEVRAKEWAELGVDFLEMEAAALFTISRHRGILAGAVALVVDNLVSGSELTEGREELELKMIEAALRAATSLPLPAPLLQES</sequence>
<keyword evidence="2" id="KW-0328">Glycosyltransferase</keyword>
<comment type="caution">
    <text evidence="5">The sequence shown here is derived from an EMBL/GenBank/DDBJ whole genome shotgun (WGS) entry which is preliminary data.</text>
</comment>
<protein>
    <submittedName>
        <fullName evidence="5">Nucleoside phosphorylase</fullName>
    </submittedName>
</protein>
<dbReference type="GO" id="GO:0009164">
    <property type="term" value="P:nucleoside catabolic process"/>
    <property type="evidence" value="ECO:0007669"/>
    <property type="project" value="UniProtKB-ARBA"/>
</dbReference>
<dbReference type="AlphaFoldDB" id="A0A7C4B8Q0"/>